<evidence type="ECO:0000313" key="2">
    <source>
        <dbReference type="EMBL" id="WOC53023.1"/>
    </source>
</evidence>
<dbReference type="Pfam" id="PF14088">
    <property type="entry name" value="DUF4268"/>
    <property type="match status" value="1"/>
</dbReference>
<dbReference type="KEGG" id="bpor:BPO_2376"/>
<organism evidence="2 3">
    <name type="scientific">Bergeyella porcorum</name>
    <dbReference type="NCBI Taxonomy" id="1735111"/>
    <lineage>
        <taxon>Bacteria</taxon>
        <taxon>Pseudomonadati</taxon>
        <taxon>Bacteroidota</taxon>
        <taxon>Flavobacteriia</taxon>
        <taxon>Flavobacteriales</taxon>
        <taxon>Weeksellaceae</taxon>
        <taxon>Bergeyella</taxon>
    </lineage>
</organism>
<dbReference type="EMBL" id="CP136426">
    <property type="protein sequence ID" value="WOC53023.1"/>
    <property type="molecule type" value="Genomic_DNA"/>
</dbReference>
<feature type="domain" description="DUF4268" evidence="1">
    <location>
        <begin position="10"/>
        <end position="135"/>
    </location>
</feature>
<dbReference type="AlphaFoldDB" id="A0AAU0FAE4"/>
<gene>
    <name evidence="2" type="ORF">BPO_2376</name>
</gene>
<sequence>MFSKQEAQQIKKEFWTAFGKSFPRKWILYDTKIKDFSFKFYVDNKKAEVSIDIEMKDELFRNAYYEKIWSLEDILKDFVGAFHKDEFYPLDNGKVISRIWVEKHGVSVFNRDTWRDIFEFFYDEMDGFERFYWEYEDFIKDI</sequence>
<dbReference type="InterPro" id="IPR025364">
    <property type="entry name" value="DUF4268"/>
</dbReference>
<dbReference type="Proteomes" id="UP001432059">
    <property type="component" value="Chromosome"/>
</dbReference>
<evidence type="ECO:0000259" key="1">
    <source>
        <dbReference type="Pfam" id="PF14088"/>
    </source>
</evidence>
<name>A0AAU0FAE4_9FLAO</name>
<reference evidence="2" key="1">
    <citation type="submission" date="2023-10" db="EMBL/GenBank/DDBJ databases">
        <title>Characterization and whole genome sequencing of a novel strain of Bergeyella porcorum QD2021 isolated from pig.</title>
        <authorList>
            <person name="Liu G."/>
            <person name="Chen C."/>
            <person name="Han X."/>
        </authorList>
    </citation>
    <scope>NUCLEOTIDE SEQUENCE</scope>
    <source>
        <strain evidence="2">QD2021</strain>
    </source>
</reference>
<dbReference type="RefSeq" id="WP_327984327.1">
    <property type="nucleotide sequence ID" value="NZ_CP136426.1"/>
</dbReference>
<protein>
    <recommendedName>
        <fullName evidence="1">DUF4268 domain-containing protein</fullName>
    </recommendedName>
</protein>
<proteinExistence type="predicted"/>
<evidence type="ECO:0000313" key="3">
    <source>
        <dbReference type="Proteomes" id="UP001432059"/>
    </source>
</evidence>
<accession>A0AAU0FAE4</accession>
<keyword evidence="3" id="KW-1185">Reference proteome</keyword>